<evidence type="ECO:0000256" key="2">
    <source>
        <dbReference type="SAM" id="MobiDB-lite"/>
    </source>
</evidence>
<dbReference type="InterPro" id="IPR002110">
    <property type="entry name" value="Ankyrin_rpt"/>
</dbReference>
<dbReference type="InterPro" id="IPR042335">
    <property type="entry name" value="ANKRD53"/>
</dbReference>
<dbReference type="SMART" id="SM00248">
    <property type="entry name" value="ANK"/>
    <property type="match status" value="4"/>
</dbReference>
<dbReference type="PANTHER" id="PTHR24160:SF1">
    <property type="entry name" value="ANKYRIN REPEAT DOMAIN-CONTAINING PROTEIN 53"/>
    <property type="match status" value="1"/>
</dbReference>
<keyword evidence="1" id="KW-0040">ANK repeat</keyword>
<dbReference type="EMBL" id="AAGW02006882">
    <property type="status" value="NOT_ANNOTATED_CDS"/>
    <property type="molecule type" value="Genomic_DNA"/>
</dbReference>
<dbReference type="GO" id="GO:1902412">
    <property type="term" value="P:regulation of mitotic cytokinesis"/>
    <property type="evidence" value="ECO:0007669"/>
    <property type="project" value="Ensembl"/>
</dbReference>
<dbReference type="SUPFAM" id="SSF48403">
    <property type="entry name" value="Ankyrin repeat"/>
    <property type="match status" value="1"/>
</dbReference>
<reference evidence="3 4" key="1">
    <citation type="journal article" date="2011" name="Nature">
        <title>A high-resolution map of human evolutionary constraint using 29 mammals.</title>
        <authorList>
            <person name="Lindblad-Toh K."/>
            <person name="Garber M."/>
            <person name="Zuk O."/>
            <person name="Lin M.F."/>
            <person name="Parker B.J."/>
            <person name="Washietl S."/>
            <person name="Kheradpour P."/>
            <person name="Ernst J."/>
            <person name="Jordan G."/>
            <person name="Mauceli E."/>
            <person name="Ward L.D."/>
            <person name="Lowe C.B."/>
            <person name="Holloway A.K."/>
            <person name="Clamp M."/>
            <person name="Gnerre S."/>
            <person name="Alfoldi J."/>
            <person name="Beal K."/>
            <person name="Chang J."/>
            <person name="Clawson H."/>
            <person name="Cuff J."/>
            <person name="Di Palma F."/>
            <person name="Fitzgerald S."/>
            <person name="Flicek P."/>
            <person name="Guttman M."/>
            <person name="Hubisz M.J."/>
            <person name="Jaffe D.B."/>
            <person name="Jungreis I."/>
            <person name="Kent W.J."/>
            <person name="Kostka D."/>
            <person name="Lara M."/>
            <person name="Martins A.L."/>
            <person name="Massingham T."/>
            <person name="Moltke I."/>
            <person name="Raney B.J."/>
            <person name="Rasmussen M.D."/>
            <person name="Robinson J."/>
            <person name="Stark A."/>
            <person name="Vilella A.J."/>
            <person name="Wen J."/>
            <person name="Xie X."/>
            <person name="Zody M.C."/>
            <person name="Baldwin J."/>
            <person name="Bloom T."/>
            <person name="Chin C.W."/>
            <person name="Heiman D."/>
            <person name="Nicol R."/>
            <person name="Nusbaum C."/>
            <person name="Young S."/>
            <person name="Wilkinson J."/>
            <person name="Worley K.C."/>
            <person name="Kovar C.L."/>
            <person name="Muzny D.M."/>
            <person name="Gibbs R.A."/>
            <person name="Cree A."/>
            <person name="Dihn H.H."/>
            <person name="Fowler G."/>
            <person name="Jhangiani S."/>
            <person name="Joshi V."/>
            <person name="Lee S."/>
            <person name="Lewis L.R."/>
            <person name="Nazareth L.V."/>
            <person name="Okwuonu G."/>
            <person name="Santibanez J."/>
            <person name="Warren W.C."/>
            <person name="Mardis E.R."/>
            <person name="Weinstock G.M."/>
            <person name="Wilson R.K."/>
            <person name="Delehaunty K."/>
            <person name="Dooling D."/>
            <person name="Fronik C."/>
            <person name="Fulton L."/>
            <person name="Fulton B."/>
            <person name="Graves T."/>
            <person name="Minx P."/>
            <person name="Sodergren E."/>
            <person name="Birney E."/>
            <person name="Margulies E.H."/>
            <person name="Herrero J."/>
            <person name="Green E.D."/>
            <person name="Haussler D."/>
            <person name="Siepel A."/>
            <person name="Goldman N."/>
            <person name="Pollard K.S."/>
            <person name="Pedersen J.S."/>
            <person name="Lander E.S."/>
            <person name="Kellis M."/>
        </authorList>
    </citation>
    <scope>NUCLEOTIDE SEQUENCE [LARGE SCALE GENOMIC DNA]</scope>
    <source>
        <strain evidence="3 4">Thorbecke inbred</strain>
    </source>
</reference>
<dbReference type="HOGENOM" id="CLU_038440_0_0_1"/>
<sequence>PDAARAGLSRGSNPERLPSVPRRAAPSPLTSAPVFGNYYQLFAASVGDVEWLRFCLNQRRGEIEANDKGFAAIHLAAQQGQLTCLQVLIDEYEFPVDLPTHGGETALHLVIHKDNEPVALPCIQYLLEKRGAARARETHNGSTPLHLAACEGLLGCVKVLVQRGANVHAQDALGCKPIDYCKMWNHRTCARFLKDAMWKRDKDDFAREMGKVKRLKEQLALIELDYLTEYQKEHKVLREEDFTKWLRCKLFNQRHSLLTKDTQVASTRSRPTILPKTSEYQGPQTSQSSQPWGKKQLGSIQQCPARLPTKPIYRRPPLRRPKMWNPSNNPASSPPTQFSYPQGIRLGVHPDSCREQDFSSFLEVIPGPHGYAWLHTANGHWVAPVPRLPLEVMVRELYPQKQPYRMKVPQGFHAITIKDVPHKRHLDNRTFWTNTLAMSLRETFDEGFLANVRAHRGLPALPTPTSPL</sequence>
<dbReference type="GO" id="GO:0000922">
    <property type="term" value="C:spindle pole"/>
    <property type="evidence" value="ECO:0007669"/>
    <property type="project" value="Ensembl"/>
</dbReference>
<dbReference type="Proteomes" id="UP000001811">
    <property type="component" value="Chromosome 2"/>
</dbReference>
<feature type="compositionally biased region" description="Basic residues" evidence="2">
    <location>
        <begin position="312"/>
        <end position="322"/>
    </location>
</feature>
<reference evidence="3" key="2">
    <citation type="submission" date="2025-08" db="UniProtKB">
        <authorList>
            <consortium name="Ensembl"/>
        </authorList>
    </citation>
    <scope>IDENTIFICATION</scope>
    <source>
        <strain evidence="3">Thorbecke</strain>
    </source>
</reference>
<organism evidence="3 4">
    <name type="scientific">Oryctolagus cuniculus</name>
    <name type="common">Rabbit</name>
    <dbReference type="NCBI Taxonomy" id="9986"/>
    <lineage>
        <taxon>Eukaryota</taxon>
        <taxon>Metazoa</taxon>
        <taxon>Chordata</taxon>
        <taxon>Craniata</taxon>
        <taxon>Vertebrata</taxon>
        <taxon>Euteleostomi</taxon>
        <taxon>Mammalia</taxon>
        <taxon>Eutheria</taxon>
        <taxon>Euarchontoglires</taxon>
        <taxon>Glires</taxon>
        <taxon>Lagomorpha</taxon>
        <taxon>Leporidae</taxon>
        <taxon>Oryctolagus</taxon>
    </lineage>
</organism>
<dbReference type="Bgee" id="ENSOCUG00000008891">
    <property type="expression patterns" value="Expressed in testis"/>
</dbReference>
<dbReference type="PROSITE" id="PS50297">
    <property type="entry name" value="ANK_REP_REGION"/>
    <property type="match status" value="1"/>
</dbReference>
<dbReference type="GeneTree" id="ENSGT00390000005650"/>
<dbReference type="GO" id="GO:0031116">
    <property type="term" value="P:positive regulation of microtubule polymerization"/>
    <property type="evidence" value="ECO:0007669"/>
    <property type="project" value="Ensembl"/>
</dbReference>
<feature type="repeat" description="ANK" evidence="1">
    <location>
        <begin position="140"/>
        <end position="172"/>
    </location>
</feature>
<dbReference type="PaxDb" id="9986-ENSOCUP00000016317"/>
<name>G1THB1_RABIT</name>
<dbReference type="SMR" id="G1THB1"/>
<evidence type="ECO:0000313" key="3">
    <source>
        <dbReference type="Ensembl" id="ENSOCUP00000016317.2"/>
    </source>
</evidence>
<dbReference type="Ensembl" id="ENSOCUT00000024235.2">
    <property type="protein sequence ID" value="ENSOCUP00000016317.2"/>
    <property type="gene ID" value="ENSOCUG00000008891.4"/>
</dbReference>
<dbReference type="eggNOG" id="KOG0504">
    <property type="taxonomic scope" value="Eukaryota"/>
</dbReference>
<feature type="compositionally biased region" description="Low complexity" evidence="2">
    <location>
        <begin position="325"/>
        <end position="335"/>
    </location>
</feature>
<dbReference type="PROSITE" id="PS50088">
    <property type="entry name" value="ANK_REPEAT"/>
    <property type="match status" value="1"/>
</dbReference>
<feature type="region of interest" description="Disordered" evidence="2">
    <location>
        <begin position="1"/>
        <end position="25"/>
    </location>
</feature>
<dbReference type="Gene3D" id="1.25.40.20">
    <property type="entry name" value="Ankyrin repeat-containing domain"/>
    <property type="match status" value="1"/>
</dbReference>
<evidence type="ECO:0000313" key="4">
    <source>
        <dbReference type="Proteomes" id="UP000001811"/>
    </source>
</evidence>
<proteinExistence type="predicted"/>
<feature type="region of interest" description="Disordered" evidence="2">
    <location>
        <begin position="262"/>
        <end position="339"/>
    </location>
</feature>
<feature type="compositionally biased region" description="Polar residues" evidence="2">
    <location>
        <begin position="278"/>
        <end position="291"/>
    </location>
</feature>
<dbReference type="GO" id="GO:0007080">
    <property type="term" value="P:mitotic metaphase chromosome alignment"/>
    <property type="evidence" value="ECO:0007669"/>
    <property type="project" value="Ensembl"/>
</dbReference>
<dbReference type="InParanoid" id="G1THB1"/>
<keyword evidence="4" id="KW-1185">Reference proteome</keyword>
<dbReference type="FunCoup" id="G1THB1">
    <property type="interactions" value="11"/>
</dbReference>
<dbReference type="Pfam" id="PF12796">
    <property type="entry name" value="Ank_2"/>
    <property type="match status" value="1"/>
</dbReference>
<dbReference type="PANTHER" id="PTHR24160">
    <property type="entry name" value="ANKYRIN REPEAT DOMAIN-CONTAINING PROTEIN 53"/>
    <property type="match status" value="1"/>
</dbReference>
<dbReference type="AlphaFoldDB" id="G1THB1"/>
<protein>
    <submittedName>
        <fullName evidence="3">Ankyrin repeat domain 53</fullName>
    </submittedName>
</protein>
<accession>G1THB1</accession>
<gene>
    <name evidence="3" type="primary">ANKRD53</name>
</gene>
<dbReference type="InterPro" id="IPR036770">
    <property type="entry name" value="Ankyrin_rpt-contain_sf"/>
</dbReference>
<reference evidence="3" key="3">
    <citation type="submission" date="2025-09" db="UniProtKB">
        <authorList>
            <consortium name="Ensembl"/>
        </authorList>
    </citation>
    <scope>IDENTIFICATION</scope>
    <source>
        <strain evidence="3">Thorbecke</strain>
    </source>
</reference>
<dbReference type="GO" id="GO:0060236">
    <property type="term" value="P:regulation of mitotic spindle organization"/>
    <property type="evidence" value="ECO:0007669"/>
    <property type="project" value="Ensembl"/>
</dbReference>
<evidence type="ECO:0000256" key="1">
    <source>
        <dbReference type="PROSITE-ProRule" id="PRU00023"/>
    </source>
</evidence>